<dbReference type="Proteomes" id="UP001520878">
    <property type="component" value="Unassembled WGS sequence"/>
</dbReference>
<evidence type="ECO:0000313" key="2">
    <source>
        <dbReference type="EMBL" id="MCC2618247.1"/>
    </source>
</evidence>
<name>A0ABS8GCG0_9ALTE</name>
<dbReference type="RefSeq" id="WP_229162985.1">
    <property type="nucleotide sequence ID" value="NZ_JAJEWP010000008.1"/>
</dbReference>
<evidence type="ECO:0000256" key="1">
    <source>
        <dbReference type="SAM" id="SignalP"/>
    </source>
</evidence>
<accession>A0ABS8GCG0</accession>
<gene>
    <name evidence="2" type="ORF">LJ739_18465</name>
</gene>
<proteinExistence type="predicted"/>
<sequence>MRIRALTPLLVFAGALCLPAHGAENLFACVEQDTLSVDAQCVETNIEQNLEYREMQMSFQRSVADINDNAMATATFFPQHMLIEIVAHQEQQQQAIAMVSADR</sequence>
<reference evidence="2 3" key="1">
    <citation type="submission" date="2021-10" db="EMBL/GenBank/DDBJ databases">
        <title>Draft genome of Aestuariibacter halophilus JC2043.</title>
        <authorList>
            <person name="Emsley S.A."/>
            <person name="Pfannmuller K.M."/>
            <person name="Ushijima B."/>
            <person name="Saw J.H."/>
            <person name="Videau P."/>
        </authorList>
    </citation>
    <scope>NUCLEOTIDE SEQUENCE [LARGE SCALE GENOMIC DNA]</scope>
    <source>
        <strain evidence="2 3">JC2043</strain>
    </source>
</reference>
<evidence type="ECO:0000313" key="3">
    <source>
        <dbReference type="Proteomes" id="UP001520878"/>
    </source>
</evidence>
<organism evidence="2 3">
    <name type="scientific">Fluctibacter halophilus</name>
    <dbReference type="NCBI Taxonomy" id="226011"/>
    <lineage>
        <taxon>Bacteria</taxon>
        <taxon>Pseudomonadati</taxon>
        <taxon>Pseudomonadota</taxon>
        <taxon>Gammaproteobacteria</taxon>
        <taxon>Alteromonadales</taxon>
        <taxon>Alteromonadaceae</taxon>
        <taxon>Fluctibacter</taxon>
    </lineage>
</organism>
<comment type="caution">
    <text evidence="2">The sequence shown here is derived from an EMBL/GenBank/DDBJ whole genome shotgun (WGS) entry which is preliminary data.</text>
</comment>
<feature type="signal peptide" evidence="1">
    <location>
        <begin position="1"/>
        <end position="22"/>
    </location>
</feature>
<keyword evidence="1" id="KW-0732">Signal</keyword>
<protein>
    <submittedName>
        <fullName evidence="2">Uncharacterized protein</fullName>
    </submittedName>
</protein>
<dbReference type="EMBL" id="JAJEWP010000008">
    <property type="protein sequence ID" value="MCC2618247.1"/>
    <property type="molecule type" value="Genomic_DNA"/>
</dbReference>
<keyword evidence="3" id="KW-1185">Reference proteome</keyword>
<feature type="chain" id="PRO_5046230175" evidence="1">
    <location>
        <begin position="23"/>
        <end position="103"/>
    </location>
</feature>